<dbReference type="SUPFAM" id="SSF51735">
    <property type="entry name" value="NAD(P)-binding Rossmann-fold domains"/>
    <property type="match status" value="1"/>
</dbReference>
<dbReference type="OrthoDB" id="191139at2759"/>
<evidence type="ECO:0000313" key="2">
    <source>
        <dbReference type="Proteomes" id="UP000267096"/>
    </source>
</evidence>
<dbReference type="Proteomes" id="UP000267096">
    <property type="component" value="Unassembled WGS sequence"/>
</dbReference>
<evidence type="ECO:0000313" key="3">
    <source>
        <dbReference type="WBParaSite" id="ASIM_0001789701-mRNA-1"/>
    </source>
</evidence>
<dbReference type="AlphaFoldDB" id="A0A0M3KAA1"/>
<protein>
    <submittedName>
        <fullName evidence="3">SDR family NAD(P)-dependent oxidoreductase</fullName>
    </submittedName>
</protein>
<sequence length="92" mass="10263">MCVFSEGYIMATNGNVHNFKRTVLITGSTDGIGRQTALELAARHNENFVIVHGRSAEKCESTVDYIVRENKLPDHSNIDYVVADFSDLKEVC</sequence>
<dbReference type="Pfam" id="PF00106">
    <property type="entry name" value="adh_short"/>
    <property type="match status" value="1"/>
</dbReference>
<reference evidence="3" key="1">
    <citation type="submission" date="2017-02" db="UniProtKB">
        <authorList>
            <consortium name="WormBaseParasite"/>
        </authorList>
    </citation>
    <scope>IDENTIFICATION</scope>
</reference>
<accession>A0A0M3KAA1</accession>
<dbReference type="InterPro" id="IPR002347">
    <property type="entry name" value="SDR_fam"/>
</dbReference>
<evidence type="ECO:0000313" key="1">
    <source>
        <dbReference type="EMBL" id="VDK60042.1"/>
    </source>
</evidence>
<proteinExistence type="predicted"/>
<keyword evidence="2" id="KW-1185">Reference proteome</keyword>
<organism evidence="3">
    <name type="scientific">Anisakis simplex</name>
    <name type="common">Herring worm</name>
    <dbReference type="NCBI Taxonomy" id="6269"/>
    <lineage>
        <taxon>Eukaryota</taxon>
        <taxon>Metazoa</taxon>
        <taxon>Ecdysozoa</taxon>
        <taxon>Nematoda</taxon>
        <taxon>Chromadorea</taxon>
        <taxon>Rhabditida</taxon>
        <taxon>Spirurina</taxon>
        <taxon>Ascaridomorpha</taxon>
        <taxon>Ascaridoidea</taxon>
        <taxon>Anisakidae</taxon>
        <taxon>Anisakis</taxon>
        <taxon>Anisakis simplex complex</taxon>
    </lineage>
</organism>
<name>A0A0M3KAA1_ANISI</name>
<dbReference type="WBParaSite" id="ASIM_0001789701-mRNA-1">
    <property type="protein sequence ID" value="ASIM_0001789701-mRNA-1"/>
    <property type="gene ID" value="ASIM_0001789701"/>
</dbReference>
<dbReference type="EMBL" id="UYRR01033967">
    <property type="protein sequence ID" value="VDK60042.1"/>
    <property type="molecule type" value="Genomic_DNA"/>
</dbReference>
<reference evidence="1 2" key="2">
    <citation type="submission" date="2018-11" db="EMBL/GenBank/DDBJ databases">
        <authorList>
            <consortium name="Pathogen Informatics"/>
        </authorList>
    </citation>
    <scope>NUCLEOTIDE SEQUENCE [LARGE SCALE GENOMIC DNA]</scope>
</reference>
<gene>
    <name evidence="1" type="ORF">ASIM_LOCUS17299</name>
</gene>
<dbReference type="Gene3D" id="3.40.50.720">
    <property type="entry name" value="NAD(P)-binding Rossmann-like Domain"/>
    <property type="match status" value="1"/>
</dbReference>
<dbReference type="InterPro" id="IPR036291">
    <property type="entry name" value="NAD(P)-bd_dom_sf"/>
</dbReference>